<dbReference type="InterPro" id="IPR027443">
    <property type="entry name" value="IPNS-like_sf"/>
</dbReference>
<dbReference type="InterPro" id="IPR050231">
    <property type="entry name" value="Iron_ascorbate_oxido_reductase"/>
</dbReference>
<accession>A0A2V3J2G5</accession>
<dbReference type="Pfam" id="PF03171">
    <property type="entry name" value="2OG-FeII_Oxy"/>
    <property type="match status" value="1"/>
</dbReference>
<dbReference type="GO" id="GO:0051213">
    <property type="term" value="F:dioxygenase activity"/>
    <property type="evidence" value="ECO:0007669"/>
    <property type="project" value="UniProtKB-KW"/>
</dbReference>
<feature type="domain" description="Isopenicillin N synthase-like Fe(2+) 2OG dioxygenase" evidence="1">
    <location>
        <begin position="65"/>
        <end position="134"/>
    </location>
</feature>
<evidence type="ECO:0000313" key="2">
    <source>
        <dbReference type="EMBL" id="PXF47590.1"/>
    </source>
</evidence>
<protein>
    <submittedName>
        <fullName evidence="2">Gibberellin 2-beta-dioxygenase 8</fullName>
    </submittedName>
</protein>
<dbReference type="SUPFAM" id="SSF51197">
    <property type="entry name" value="Clavaminate synthase-like"/>
    <property type="match status" value="1"/>
</dbReference>
<evidence type="ECO:0000259" key="1">
    <source>
        <dbReference type="Pfam" id="PF03171"/>
    </source>
</evidence>
<evidence type="ECO:0000313" key="3">
    <source>
        <dbReference type="Proteomes" id="UP000247409"/>
    </source>
</evidence>
<organism evidence="2 3">
    <name type="scientific">Gracilariopsis chorda</name>
    <dbReference type="NCBI Taxonomy" id="448386"/>
    <lineage>
        <taxon>Eukaryota</taxon>
        <taxon>Rhodophyta</taxon>
        <taxon>Florideophyceae</taxon>
        <taxon>Rhodymeniophycidae</taxon>
        <taxon>Gracilariales</taxon>
        <taxon>Gracilariaceae</taxon>
        <taxon>Gracilariopsis</taxon>
    </lineage>
</organism>
<keyword evidence="2" id="KW-0560">Oxidoreductase</keyword>
<proteinExistence type="predicted"/>
<dbReference type="Proteomes" id="UP000247409">
    <property type="component" value="Unassembled WGS sequence"/>
</dbReference>
<keyword evidence="2" id="KW-0223">Dioxygenase</keyword>
<dbReference type="PANTHER" id="PTHR47990">
    <property type="entry name" value="2-OXOGLUTARATE (2OG) AND FE(II)-DEPENDENT OXYGENASE SUPERFAMILY PROTEIN-RELATED"/>
    <property type="match status" value="1"/>
</dbReference>
<keyword evidence="3" id="KW-1185">Reference proteome</keyword>
<sequence length="134" mass="14773">MPGVPFSGPTVLLVEEVAPNFTSSPFELQQVMLGSLVPVVSRALALALRQNSAFFYQHLRDLTLIQRVVYYSRDATAGKHTDSGLFTPLFQDETEPGEQASLKVYRGGTWIDVPGKKDEVVVNLGDTFQLWSNG</sequence>
<dbReference type="OrthoDB" id="288590at2759"/>
<comment type="caution">
    <text evidence="2">The sequence shown here is derived from an EMBL/GenBank/DDBJ whole genome shotgun (WGS) entry which is preliminary data.</text>
</comment>
<dbReference type="InterPro" id="IPR044861">
    <property type="entry name" value="IPNS-like_FE2OG_OXY"/>
</dbReference>
<dbReference type="AlphaFoldDB" id="A0A2V3J2G5"/>
<dbReference type="EMBL" id="NBIV01000022">
    <property type="protein sequence ID" value="PXF47590.1"/>
    <property type="molecule type" value="Genomic_DNA"/>
</dbReference>
<dbReference type="STRING" id="448386.A0A2V3J2G5"/>
<reference evidence="2 3" key="1">
    <citation type="journal article" date="2018" name="Mol. Biol. Evol.">
        <title>Analysis of the draft genome of the red seaweed Gracilariopsis chorda provides insights into genome size evolution in Rhodophyta.</title>
        <authorList>
            <person name="Lee J."/>
            <person name="Yang E.C."/>
            <person name="Graf L."/>
            <person name="Yang J.H."/>
            <person name="Qiu H."/>
            <person name="Zel Zion U."/>
            <person name="Chan C.X."/>
            <person name="Stephens T.G."/>
            <person name="Weber A.P.M."/>
            <person name="Boo G.H."/>
            <person name="Boo S.M."/>
            <person name="Kim K.M."/>
            <person name="Shin Y."/>
            <person name="Jung M."/>
            <person name="Lee S.J."/>
            <person name="Yim H.S."/>
            <person name="Lee J.H."/>
            <person name="Bhattacharya D."/>
            <person name="Yoon H.S."/>
        </authorList>
    </citation>
    <scope>NUCLEOTIDE SEQUENCE [LARGE SCALE GENOMIC DNA]</scope>
    <source>
        <strain evidence="2 3">SKKU-2015</strain>
        <tissue evidence="2">Whole body</tissue>
    </source>
</reference>
<name>A0A2V3J2G5_9FLOR</name>
<gene>
    <name evidence="2" type="ORF">BWQ96_02569</name>
</gene>
<dbReference type="Gene3D" id="2.60.120.330">
    <property type="entry name" value="B-lactam Antibiotic, Isopenicillin N Synthase, Chain"/>
    <property type="match status" value="1"/>
</dbReference>